<protein>
    <recommendedName>
        <fullName evidence="3">Neutral/alkaline non-lysosomal ceramidase N-terminal domain-containing protein</fullName>
    </recommendedName>
</protein>
<organism evidence="1 2">
    <name type="scientific">Agromyces albus</name>
    <dbReference type="NCBI Taxonomy" id="205332"/>
    <lineage>
        <taxon>Bacteria</taxon>
        <taxon>Bacillati</taxon>
        <taxon>Actinomycetota</taxon>
        <taxon>Actinomycetes</taxon>
        <taxon>Micrococcales</taxon>
        <taxon>Microbacteriaceae</taxon>
        <taxon>Agromyces</taxon>
    </lineage>
</organism>
<evidence type="ECO:0000313" key="2">
    <source>
        <dbReference type="Proteomes" id="UP000293865"/>
    </source>
</evidence>
<gene>
    <name evidence="1" type="ORF">ESP51_15840</name>
</gene>
<comment type="caution">
    <text evidence="1">The sequence shown here is derived from an EMBL/GenBank/DDBJ whole genome shotgun (WGS) entry which is preliminary data.</text>
</comment>
<dbReference type="RefSeq" id="WP_129521864.1">
    <property type="nucleotide sequence ID" value="NZ_SDPN01000037.1"/>
</dbReference>
<sequence>MSFQTSTAKVDITPAPGANPYMAGYGTQGGARVVERDTPFAQPLYARCVILWDDGFPNAIVSLDILGIPRGVHQAVRPRLINLAGWASSDIVLVATHTHNGPIVGDMLNPYISYGISSLDLVDSYTKWLQDRIVAVVTQALAATRTSVSLEYRLTSANFSFNRAGKPTVETAVPVLTARRGNGTLAAVLFSYGCHPVSAGWQEQWDGDWPAEACNVVESQTGAFALFIPGAAGDQDPTGVRSWALRTSHGNALGNAVANSAKAAGRVLPGPLYTQLREVSLPLDITPTSANLAAVRSAFATRMQNPAGQPAWYQRHAASMITRIDSGTYATSVPNPSQVWKIVGNPTLKMAFVGGELVSGYAAYFRARHGGANELFIGGYANETNCYVPANDFLPPLGPSGGSYEGGWDPDMPGIAGGSMTVYPQIGHFRAGTSGVESAVITALAVQLA</sequence>
<dbReference type="OrthoDB" id="2579961at2"/>
<accession>A0A4Q2KTL8</accession>
<name>A0A4Q2KTL8_9MICO</name>
<proteinExistence type="predicted"/>
<evidence type="ECO:0008006" key="3">
    <source>
        <dbReference type="Google" id="ProtNLM"/>
    </source>
</evidence>
<evidence type="ECO:0000313" key="1">
    <source>
        <dbReference type="EMBL" id="RXZ67870.1"/>
    </source>
</evidence>
<keyword evidence="2" id="KW-1185">Reference proteome</keyword>
<reference evidence="1 2" key="1">
    <citation type="submission" date="2019-01" db="EMBL/GenBank/DDBJ databases">
        <title>Agromyces.</title>
        <authorList>
            <person name="Li J."/>
        </authorList>
    </citation>
    <scope>NUCLEOTIDE SEQUENCE [LARGE SCALE GENOMIC DNA]</scope>
    <source>
        <strain evidence="1 2">DSM 15934</strain>
    </source>
</reference>
<dbReference type="AlphaFoldDB" id="A0A4Q2KTL8"/>
<dbReference type="EMBL" id="SDPN01000037">
    <property type="protein sequence ID" value="RXZ67870.1"/>
    <property type="molecule type" value="Genomic_DNA"/>
</dbReference>
<dbReference type="Proteomes" id="UP000293865">
    <property type="component" value="Unassembled WGS sequence"/>
</dbReference>